<evidence type="ECO:0000313" key="3">
    <source>
        <dbReference type="Proteomes" id="UP000799291"/>
    </source>
</evidence>
<proteinExistence type="predicted"/>
<name>A0A6G1J523_9PLEO</name>
<keyword evidence="3" id="KW-1185">Reference proteome</keyword>
<accession>A0A6G1J523</accession>
<organism evidence="2 3">
    <name type="scientific">Lentithecium fluviatile CBS 122367</name>
    <dbReference type="NCBI Taxonomy" id="1168545"/>
    <lineage>
        <taxon>Eukaryota</taxon>
        <taxon>Fungi</taxon>
        <taxon>Dikarya</taxon>
        <taxon>Ascomycota</taxon>
        <taxon>Pezizomycotina</taxon>
        <taxon>Dothideomycetes</taxon>
        <taxon>Pleosporomycetidae</taxon>
        <taxon>Pleosporales</taxon>
        <taxon>Massarineae</taxon>
        <taxon>Lentitheciaceae</taxon>
        <taxon>Lentithecium</taxon>
    </lineage>
</organism>
<feature type="compositionally biased region" description="Polar residues" evidence="1">
    <location>
        <begin position="14"/>
        <end position="33"/>
    </location>
</feature>
<dbReference type="AlphaFoldDB" id="A0A6G1J523"/>
<dbReference type="Proteomes" id="UP000799291">
    <property type="component" value="Unassembled WGS sequence"/>
</dbReference>
<sequence>MHRHITPVDRGCQTPPSRSSRHSGLQSRRVTPNVQNGIVNWRGRDAGGTASKLRGHLAVWKKTVQLKIKYESALICVDGSSFQTIALVTKSDRRGRRSVEEIARHKDPPAKGNLISRIRLYVVAFNRSQAQGWAERSKGGVWFIYEEVVWR</sequence>
<evidence type="ECO:0000313" key="2">
    <source>
        <dbReference type="EMBL" id="KAF2685320.1"/>
    </source>
</evidence>
<reference evidence="2" key="1">
    <citation type="journal article" date="2020" name="Stud. Mycol.">
        <title>101 Dothideomycetes genomes: a test case for predicting lifestyles and emergence of pathogens.</title>
        <authorList>
            <person name="Haridas S."/>
            <person name="Albert R."/>
            <person name="Binder M."/>
            <person name="Bloem J."/>
            <person name="Labutti K."/>
            <person name="Salamov A."/>
            <person name="Andreopoulos B."/>
            <person name="Baker S."/>
            <person name="Barry K."/>
            <person name="Bills G."/>
            <person name="Bluhm B."/>
            <person name="Cannon C."/>
            <person name="Castanera R."/>
            <person name="Culley D."/>
            <person name="Daum C."/>
            <person name="Ezra D."/>
            <person name="Gonzalez J."/>
            <person name="Henrissat B."/>
            <person name="Kuo A."/>
            <person name="Liang C."/>
            <person name="Lipzen A."/>
            <person name="Lutzoni F."/>
            <person name="Magnuson J."/>
            <person name="Mondo S."/>
            <person name="Nolan M."/>
            <person name="Ohm R."/>
            <person name="Pangilinan J."/>
            <person name="Park H.-J."/>
            <person name="Ramirez L."/>
            <person name="Alfaro M."/>
            <person name="Sun H."/>
            <person name="Tritt A."/>
            <person name="Yoshinaga Y."/>
            <person name="Zwiers L.-H."/>
            <person name="Turgeon B."/>
            <person name="Goodwin S."/>
            <person name="Spatafora J."/>
            <person name="Crous P."/>
            <person name="Grigoriev I."/>
        </authorList>
    </citation>
    <scope>NUCLEOTIDE SEQUENCE</scope>
    <source>
        <strain evidence="2">CBS 122367</strain>
    </source>
</reference>
<gene>
    <name evidence="2" type="ORF">K458DRAFT_486911</name>
</gene>
<dbReference type="EMBL" id="MU005579">
    <property type="protein sequence ID" value="KAF2685320.1"/>
    <property type="molecule type" value="Genomic_DNA"/>
</dbReference>
<protein>
    <submittedName>
        <fullName evidence="2">Uncharacterized protein</fullName>
    </submittedName>
</protein>
<evidence type="ECO:0000256" key="1">
    <source>
        <dbReference type="SAM" id="MobiDB-lite"/>
    </source>
</evidence>
<feature type="region of interest" description="Disordered" evidence="1">
    <location>
        <begin position="1"/>
        <end position="33"/>
    </location>
</feature>